<feature type="domain" description="Methyltransferase" evidence="1">
    <location>
        <begin position="34"/>
        <end position="127"/>
    </location>
</feature>
<dbReference type="InterPro" id="IPR029063">
    <property type="entry name" value="SAM-dependent_MTases_sf"/>
</dbReference>
<dbReference type="GO" id="GO:0008168">
    <property type="term" value="F:methyltransferase activity"/>
    <property type="evidence" value="ECO:0007669"/>
    <property type="project" value="UniProtKB-KW"/>
</dbReference>
<dbReference type="Pfam" id="PF12147">
    <property type="entry name" value="Methyltransf_20"/>
    <property type="match status" value="1"/>
</dbReference>
<gene>
    <name evidence="2" type="ORF">ACFOUW_09320</name>
</gene>
<dbReference type="SUPFAM" id="SSF53335">
    <property type="entry name" value="S-adenosyl-L-methionine-dependent methyltransferases"/>
    <property type="match status" value="1"/>
</dbReference>
<proteinExistence type="predicted"/>
<keyword evidence="2" id="KW-0489">Methyltransferase</keyword>
<keyword evidence="2" id="KW-0808">Transferase</keyword>
<dbReference type="Gene3D" id="3.40.50.150">
    <property type="entry name" value="Vaccinia Virus protein VP39"/>
    <property type="match status" value="1"/>
</dbReference>
<dbReference type="GO" id="GO:0032259">
    <property type="term" value="P:methylation"/>
    <property type="evidence" value="ECO:0007669"/>
    <property type="project" value="UniProtKB-KW"/>
</dbReference>
<dbReference type="Proteomes" id="UP001595699">
    <property type="component" value="Unassembled WGS sequence"/>
</dbReference>
<accession>A0ABV7YBJ5</accession>
<evidence type="ECO:0000313" key="3">
    <source>
        <dbReference type="Proteomes" id="UP001595699"/>
    </source>
</evidence>
<evidence type="ECO:0000313" key="2">
    <source>
        <dbReference type="EMBL" id="MFC3761040.1"/>
    </source>
</evidence>
<reference evidence="3" key="1">
    <citation type="journal article" date="2019" name="Int. J. Syst. Evol. Microbiol.">
        <title>The Global Catalogue of Microorganisms (GCM) 10K type strain sequencing project: providing services to taxonomists for standard genome sequencing and annotation.</title>
        <authorList>
            <consortium name="The Broad Institute Genomics Platform"/>
            <consortium name="The Broad Institute Genome Sequencing Center for Infectious Disease"/>
            <person name="Wu L."/>
            <person name="Ma J."/>
        </authorList>
    </citation>
    <scope>NUCLEOTIDE SEQUENCE [LARGE SCALE GENOMIC DNA]</scope>
    <source>
        <strain evidence="3">CGMCC 4.7241</strain>
    </source>
</reference>
<dbReference type="EC" id="2.1.1.-" evidence="2"/>
<evidence type="ECO:0000259" key="1">
    <source>
        <dbReference type="Pfam" id="PF12147"/>
    </source>
</evidence>
<dbReference type="EMBL" id="JBHRZH010000006">
    <property type="protein sequence ID" value="MFC3761040.1"/>
    <property type="molecule type" value="Genomic_DNA"/>
</dbReference>
<protein>
    <submittedName>
        <fullName evidence="2">Class I SAM-dependent methyltransferase family protein</fullName>
        <ecNumber evidence="2">2.1.1.-</ecNumber>
    </submittedName>
</protein>
<comment type="caution">
    <text evidence="2">The sequence shown here is derived from an EMBL/GenBank/DDBJ whole genome shotgun (WGS) entry which is preliminary data.</text>
</comment>
<dbReference type="InterPro" id="IPR022744">
    <property type="entry name" value="MeTrfase_dom_put"/>
</dbReference>
<keyword evidence="3" id="KW-1185">Reference proteome</keyword>
<name>A0ABV7YBJ5_9ACTN</name>
<sequence>MDWDAWHDEYDTPGTRLARRLVVVREQLTIALDSAPPGPIEILSMCAGQGRDVIGVLPEHPRRADVTALLVELDPRNVTKAKEAAADAGLDNVEIREGDAGSTDNYVDLAPAQIVLACGIFGNVLPETADKAIGFFPGLCKPGADLIWTGGRVGLFELVRSSLAKNEFEQQFVSDPRETQFGVGRHTYRGEAQPLGRGTTMFTFDKPH</sequence>
<dbReference type="RefSeq" id="WP_205117264.1">
    <property type="nucleotide sequence ID" value="NZ_JAFBCM010000001.1"/>
</dbReference>
<organism evidence="2 3">
    <name type="scientific">Tenggerimyces flavus</name>
    <dbReference type="NCBI Taxonomy" id="1708749"/>
    <lineage>
        <taxon>Bacteria</taxon>
        <taxon>Bacillati</taxon>
        <taxon>Actinomycetota</taxon>
        <taxon>Actinomycetes</taxon>
        <taxon>Propionibacteriales</taxon>
        <taxon>Nocardioidaceae</taxon>
        <taxon>Tenggerimyces</taxon>
    </lineage>
</organism>